<accession>A0A917Y4D4</accession>
<dbReference type="NCBIfam" id="TIGR02395">
    <property type="entry name" value="rpoN_sigma"/>
    <property type="match status" value="1"/>
</dbReference>
<evidence type="ECO:0000256" key="7">
    <source>
        <dbReference type="ARBA" id="ARBA00023125"/>
    </source>
</evidence>
<keyword evidence="12" id="KW-1185">Reference proteome</keyword>
<protein>
    <submittedName>
        <fullName evidence="11">RNA polymerase sigma-54 factor</fullName>
    </submittedName>
</protein>
<dbReference type="Pfam" id="PF04552">
    <property type="entry name" value="Sigma54_DBD"/>
    <property type="match status" value="1"/>
</dbReference>
<dbReference type="InterPro" id="IPR007634">
    <property type="entry name" value="RNA_pol_sigma_54_DNA-bd"/>
</dbReference>
<evidence type="ECO:0000256" key="4">
    <source>
        <dbReference type="ARBA" id="ARBA00022695"/>
    </source>
</evidence>
<evidence type="ECO:0000256" key="2">
    <source>
        <dbReference type="ARBA" id="ARBA00022478"/>
    </source>
</evidence>
<evidence type="ECO:0000313" key="12">
    <source>
        <dbReference type="Proteomes" id="UP000624041"/>
    </source>
</evidence>
<name>A0A917Y4D4_9BACI</name>
<proteinExistence type="inferred from homology"/>
<dbReference type="Pfam" id="PF00309">
    <property type="entry name" value="Sigma54_AID"/>
    <property type="match status" value="1"/>
</dbReference>
<dbReference type="GO" id="GO:0000428">
    <property type="term" value="C:DNA-directed RNA polymerase complex"/>
    <property type="evidence" value="ECO:0007669"/>
    <property type="project" value="UniProtKB-KW"/>
</dbReference>
<dbReference type="GO" id="GO:0003677">
    <property type="term" value="F:DNA binding"/>
    <property type="evidence" value="ECO:0007669"/>
    <property type="project" value="UniProtKB-KW"/>
</dbReference>
<comment type="caution">
    <text evidence="11">The sequence shown here is derived from an EMBL/GenBank/DDBJ whole genome shotgun (WGS) entry which is preliminary data.</text>
</comment>
<keyword evidence="4" id="KW-0548">Nucleotidyltransferase</keyword>
<dbReference type="PRINTS" id="PR00045">
    <property type="entry name" value="SIGMA54FCT"/>
</dbReference>
<dbReference type="Gene3D" id="1.10.10.1330">
    <property type="entry name" value="RNA polymerase sigma-54 factor, core-binding domain"/>
    <property type="match status" value="1"/>
</dbReference>
<keyword evidence="3" id="KW-0808">Transferase</keyword>
<keyword evidence="6" id="KW-0731">Sigma factor</keyword>
<reference evidence="11" key="2">
    <citation type="submission" date="2020-09" db="EMBL/GenBank/DDBJ databases">
        <authorList>
            <person name="Sun Q."/>
            <person name="Ohkuma M."/>
        </authorList>
    </citation>
    <scope>NUCLEOTIDE SEQUENCE</scope>
    <source>
        <strain evidence="11">JCM 17251</strain>
    </source>
</reference>
<dbReference type="Gene3D" id="1.10.10.60">
    <property type="entry name" value="Homeodomain-like"/>
    <property type="match status" value="1"/>
</dbReference>
<dbReference type="PANTHER" id="PTHR32248:SF4">
    <property type="entry name" value="RNA POLYMERASE SIGMA-54 FACTOR"/>
    <property type="match status" value="1"/>
</dbReference>
<evidence type="ECO:0000256" key="1">
    <source>
        <dbReference type="ARBA" id="ARBA00008798"/>
    </source>
</evidence>
<organism evidence="11 12">
    <name type="scientific">Oceanobacillus indicireducens</name>
    <dbReference type="NCBI Taxonomy" id="1004261"/>
    <lineage>
        <taxon>Bacteria</taxon>
        <taxon>Bacillati</taxon>
        <taxon>Bacillota</taxon>
        <taxon>Bacilli</taxon>
        <taxon>Bacillales</taxon>
        <taxon>Bacillaceae</taxon>
        <taxon>Oceanobacillus</taxon>
    </lineage>
</organism>
<keyword evidence="8" id="KW-0804">Transcription</keyword>
<evidence type="ECO:0000313" key="11">
    <source>
        <dbReference type="EMBL" id="GGN64658.1"/>
    </source>
</evidence>
<dbReference type="InterPro" id="IPR007046">
    <property type="entry name" value="RNA_pol_sigma_54_core-bd"/>
</dbReference>
<dbReference type="RefSeq" id="WP_188858944.1">
    <property type="nucleotide sequence ID" value="NZ_BMOS01000032.1"/>
</dbReference>
<keyword evidence="5" id="KW-0805">Transcription regulation</keyword>
<evidence type="ECO:0000256" key="5">
    <source>
        <dbReference type="ARBA" id="ARBA00023015"/>
    </source>
</evidence>
<dbReference type="PANTHER" id="PTHR32248">
    <property type="entry name" value="RNA POLYMERASE SIGMA-54 FACTOR"/>
    <property type="match status" value="1"/>
</dbReference>
<dbReference type="Pfam" id="PF04963">
    <property type="entry name" value="Sigma54_CBD"/>
    <property type="match status" value="1"/>
</dbReference>
<keyword evidence="2" id="KW-0240">DNA-directed RNA polymerase</keyword>
<reference evidence="11" key="1">
    <citation type="journal article" date="2014" name="Int. J. Syst. Evol. Microbiol.">
        <title>Complete genome sequence of Corynebacterium casei LMG S-19264T (=DSM 44701T), isolated from a smear-ripened cheese.</title>
        <authorList>
            <consortium name="US DOE Joint Genome Institute (JGI-PGF)"/>
            <person name="Walter F."/>
            <person name="Albersmeier A."/>
            <person name="Kalinowski J."/>
            <person name="Ruckert C."/>
        </authorList>
    </citation>
    <scope>NUCLEOTIDE SEQUENCE</scope>
    <source>
        <strain evidence="11">JCM 17251</strain>
    </source>
</reference>
<dbReference type="GO" id="GO:0001216">
    <property type="term" value="F:DNA-binding transcription activator activity"/>
    <property type="evidence" value="ECO:0007669"/>
    <property type="project" value="InterPro"/>
</dbReference>
<evidence type="ECO:0000259" key="9">
    <source>
        <dbReference type="Pfam" id="PF04552"/>
    </source>
</evidence>
<dbReference type="GO" id="GO:0016779">
    <property type="term" value="F:nucleotidyltransferase activity"/>
    <property type="evidence" value="ECO:0007669"/>
    <property type="project" value="UniProtKB-KW"/>
</dbReference>
<dbReference type="GO" id="GO:0016987">
    <property type="term" value="F:sigma factor activity"/>
    <property type="evidence" value="ECO:0007669"/>
    <property type="project" value="UniProtKB-KW"/>
</dbReference>
<comment type="similarity">
    <text evidence="1">Belongs to the sigma-54 factor family.</text>
</comment>
<dbReference type="EMBL" id="BMOS01000032">
    <property type="protein sequence ID" value="GGN64658.1"/>
    <property type="molecule type" value="Genomic_DNA"/>
</dbReference>
<dbReference type="InterPro" id="IPR000394">
    <property type="entry name" value="RNA_pol_sigma_54"/>
</dbReference>
<dbReference type="Proteomes" id="UP000624041">
    <property type="component" value="Unassembled WGS sequence"/>
</dbReference>
<dbReference type="GO" id="GO:0006352">
    <property type="term" value="P:DNA-templated transcription initiation"/>
    <property type="evidence" value="ECO:0007669"/>
    <property type="project" value="InterPro"/>
</dbReference>
<dbReference type="AlphaFoldDB" id="A0A917Y4D4"/>
<evidence type="ECO:0000259" key="10">
    <source>
        <dbReference type="Pfam" id="PF04963"/>
    </source>
</evidence>
<feature type="domain" description="RNA polymerase sigma factor 54 core-binding" evidence="10">
    <location>
        <begin position="69"/>
        <end position="256"/>
    </location>
</feature>
<evidence type="ECO:0000256" key="6">
    <source>
        <dbReference type="ARBA" id="ARBA00023082"/>
    </source>
</evidence>
<dbReference type="InterPro" id="IPR038709">
    <property type="entry name" value="RpoN_core-bd_sf"/>
</dbReference>
<sequence>MKQHLVQQQTIQRKLNQSLIQSIQMLQFTSVELYEYINEIAEENPLIEEVVYDAGEHQQTYQASDTYSIDAMNSSEKTLYERLKEQLLTIDIPEELLPTVEFGIDSLNENGYLEISLEEWASACNTTYPITEKALHIIQQLEPRGIGARHLGECIYLQLREMDGYRPFIEDLLLHHLDWIADYDWTAIQESYGITQEELDDLIKLIQSCDPKPGKLLDTTEVEYIVPEAKIWKDQDKWKITFYHWSAPKLVIDSSYNQLVDKEAERFLKSKRDQLRWLEGALKYRTATIELVIREIVERQVDFFEFGLLHLKSMTLSDIADKLELHTSTISRAVNNKYVETPHGIYPLKFFFQSGVSQDDDGKKTTIVLKHMIHRLIEEEDKARPLSDERIRSRLQEKYSVNIARRTVMKYRQELNIPASYKRRKE</sequence>
<feature type="domain" description="RNA polymerase sigma factor 54 DNA-binding" evidence="9">
    <location>
        <begin position="267"/>
        <end position="425"/>
    </location>
</feature>
<dbReference type="PROSITE" id="PS50044">
    <property type="entry name" value="SIGMA54_3"/>
    <property type="match status" value="1"/>
</dbReference>
<keyword evidence="7" id="KW-0238">DNA-binding</keyword>
<evidence type="ECO:0000256" key="3">
    <source>
        <dbReference type="ARBA" id="ARBA00022679"/>
    </source>
</evidence>
<dbReference type="PIRSF" id="PIRSF000774">
    <property type="entry name" value="RpoN"/>
    <property type="match status" value="1"/>
</dbReference>
<gene>
    <name evidence="11" type="primary">sigL</name>
    <name evidence="11" type="ORF">GCM10007971_32740</name>
</gene>
<evidence type="ECO:0000256" key="8">
    <source>
        <dbReference type="ARBA" id="ARBA00023163"/>
    </source>
</evidence>